<keyword evidence="7" id="KW-0406">Ion transport</keyword>
<dbReference type="Pfam" id="PF07715">
    <property type="entry name" value="Plug"/>
    <property type="match status" value="1"/>
</dbReference>
<sequence>MLTLNSPLAIASELETITVTNNRAEQPLEEISRSISVVSTREIAQSQVDHIQQVLNQSAGVYVNRNSGQEMLLAVRSPVLTGAGACGSFLTLENGIALRPTGFCNVNELFESHYELAQSIEILKGPTSAFYGSNGLHGAINIIEPASRTRTPFVKATFGQWDYQQLSFLANNESFSVSSSLSHSGGYRDESGFDQQKLSMSHYYQGQGFDVTTYLSATNLNQETAGYIVGKDSYKDDEIRESNPNPEAYRDASSVRVSQRYEFDSGLTISPYARYSEMEFLQHFVPGKPVEKNHHHSVGIQTQYLAFETATTTVDIGLDTELSEMSLIEEQFSPTQGSAFLQATIPNGKHYDYDVDGLSVAGFATVKHQLTELVTLNAGARIEYIHYDYNNQMNSGRVDENGNPCGFGGCRFNRPESSEDDFTIFSPKLGIVYSIDNDSNAYINLSHGFRAPQTTELYRLQREQSVSELSPEEIVAFDVGYRKSTNNSAWSIEAYWYEKSDVILRDSDFFYISDGETRHQGIETSFTTKLDNSWQLHGNITYSKHQYQNNPNLSQQDIVDNDISNAPRWLSNLSIGYYKHDWQLALQGQYVGKYYLNAENDASYSGHTLLHLRGQISLSNKLSIYINLDNILDKKYAERANYTNFTQERYFPGLPRNLKLSIDYSF</sequence>
<keyword evidence="2 11" id="KW-0813">Transport</keyword>
<keyword evidence="9 11" id="KW-0472">Membrane</keyword>
<feature type="domain" description="TonB-dependent receptor plug" evidence="14">
    <location>
        <begin position="28"/>
        <end position="139"/>
    </location>
</feature>
<comment type="subcellular location">
    <subcellularLocation>
        <location evidence="1 11">Cell outer membrane</location>
        <topology evidence="1 11">Multi-pass membrane protein</topology>
    </subcellularLocation>
</comment>
<proteinExistence type="inferred from homology"/>
<keyword evidence="16" id="KW-1185">Reference proteome</keyword>
<evidence type="ECO:0000256" key="2">
    <source>
        <dbReference type="ARBA" id="ARBA00022448"/>
    </source>
</evidence>
<feature type="domain" description="TonB-dependent receptor-like beta-barrel" evidence="13">
    <location>
        <begin position="206"/>
        <end position="631"/>
    </location>
</feature>
<protein>
    <recommendedName>
        <fullName evidence="17">TonB-dependent receptor</fullName>
    </recommendedName>
</protein>
<keyword evidence="10 11" id="KW-0998">Cell outer membrane</keyword>
<name>A0ABQ6HAI1_9GAMM</name>
<evidence type="ECO:0000256" key="10">
    <source>
        <dbReference type="ARBA" id="ARBA00023237"/>
    </source>
</evidence>
<keyword evidence="5 11" id="KW-0812">Transmembrane</keyword>
<dbReference type="Gene3D" id="2.40.170.20">
    <property type="entry name" value="TonB-dependent receptor, beta-barrel domain"/>
    <property type="match status" value="1"/>
</dbReference>
<dbReference type="PROSITE" id="PS52016">
    <property type="entry name" value="TONB_DEPENDENT_REC_3"/>
    <property type="match status" value="1"/>
</dbReference>
<evidence type="ECO:0000256" key="12">
    <source>
        <dbReference type="RuleBase" id="RU003357"/>
    </source>
</evidence>
<dbReference type="Proteomes" id="UP001157134">
    <property type="component" value="Unassembled WGS sequence"/>
</dbReference>
<evidence type="ECO:0000256" key="3">
    <source>
        <dbReference type="ARBA" id="ARBA00022452"/>
    </source>
</evidence>
<keyword evidence="6" id="KW-0408">Iron</keyword>
<dbReference type="PANTHER" id="PTHR32552">
    <property type="entry name" value="FERRICHROME IRON RECEPTOR-RELATED"/>
    <property type="match status" value="1"/>
</dbReference>
<comment type="similarity">
    <text evidence="11 12">Belongs to the TonB-dependent receptor family.</text>
</comment>
<dbReference type="RefSeq" id="WP_284296933.1">
    <property type="nucleotide sequence ID" value="NZ_BSSV01000002.1"/>
</dbReference>
<evidence type="ECO:0000313" key="15">
    <source>
        <dbReference type="EMBL" id="GLX85128.1"/>
    </source>
</evidence>
<evidence type="ECO:0000256" key="1">
    <source>
        <dbReference type="ARBA" id="ARBA00004571"/>
    </source>
</evidence>
<evidence type="ECO:0000313" key="16">
    <source>
        <dbReference type="Proteomes" id="UP001157134"/>
    </source>
</evidence>
<dbReference type="Pfam" id="PF00593">
    <property type="entry name" value="TonB_dep_Rec_b-barrel"/>
    <property type="match status" value="1"/>
</dbReference>
<keyword evidence="4" id="KW-0410">Iron transport</keyword>
<evidence type="ECO:0000256" key="5">
    <source>
        <dbReference type="ARBA" id="ARBA00022692"/>
    </source>
</evidence>
<dbReference type="InterPro" id="IPR036942">
    <property type="entry name" value="Beta-barrel_TonB_sf"/>
</dbReference>
<organism evidence="15 16">
    <name type="scientific">Thalassotalea loyana</name>
    <dbReference type="NCBI Taxonomy" id="280483"/>
    <lineage>
        <taxon>Bacteria</taxon>
        <taxon>Pseudomonadati</taxon>
        <taxon>Pseudomonadota</taxon>
        <taxon>Gammaproteobacteria</taxon>
        <taxon>Alteromonadales</taxon>
        <taxon>Colwelliaceae</taxon>
        <taxon>Thalassotalea</taxon>
    </lineage>
</organism>
<evidence type="ECO:0008006" key="17">
    <source>
        <dbReference type="Google" id="ProtNLM"/>
    </source>
</evidence>
<evidence type="ECO:0000259" key="13">
    <source>
        <dbReference type="Pfam" id="PF00593"/>
    </source>
</evidence>
<dbReference type="SUPFAM" id="SSF56935">
    <property type="entry name" value="Porins"/>
    <property type="match status" value="1"/>
</dbReference>
<evidence type="ECO:0000256" key="7">
    <source>
        <dbReference type="ARBA" id="ARBA00023065"/>
    </source>
</evidence>
<keyword evidence="3 11" id="KW-1134">Transmembrane beta strand</keyword>
<dbReference type="EMBL" id="BSSV01000002">
    <property type="protein sequence ID" value="GLX85128.1"/>
    <property type="molecule type" value="Genomic_DNA"/>
</dbReference>
<evidence type="ECO:0000256" key="11">
    <source>
        <dbReference type="PROSITE-ProRule" id="PRU01360"/>
    </source>
</evidence>
<dbReference type="InterPro" id="IPR012910">
    <property type="entry name" value="Plug_dom"/>
</dbReference>
<evidence type="ECO:0000259" key="14">
    <source>
        <dbReference type="Pfam" id="PF07715"/>
    </source>
</evidence>
<evidence type="ECO:0000256" key="9">
    <source>
        <dbReference type="ARBA" id="ARBA00023136"/>
    </source>
</evidence>
<evidence type="ECO:0000256" key="8">
    <source>
        <dbReference type="ARBA" id="ARBA00023077"/>
    </source>
</evidence>
<dbReference type="InterPro" id="IPR037066">
    <property type="entry name" value="Plug_dom_sf"/>
</dbReference>
<dbReference type="PANTHER" id="PTHR32552:SF81">
    <property type="entry name" value="TONB-DEPENDENT OUTER MEMBRANE RECEPTOR"/>
    <property type="match status" value="1"/>
</dbReference>
<evidence type="ECO:0000256" key="4">
    <source>
        <dbReference type="ARBA" id="ARBA00022496"/>
    </source>
</evidence>
<keyword evidence="8 12" id="KW-0798">TonB box</keyword>
<gene>
    <name evidence="15" type="ORF">tloyanaT_13800</name>
</gene>
<evidence type="ECO:0000256" key="6">
    <source>
        <dbReference type="ARBA" id="ARBA00023004"/>
    </source>
</evidence>
<dbReference type="InterPro" id="IPR000531">
    <property type="entry name" value="Beta-barrel_TonB"/>
</dbReference>
<dbReference type="InterPro" id="IPR039426">
    <property type="entry name" value="TonB-dep_rcpt-like"/>
</dbReference>
<accession>A0ABQ6HAI1</accession>
<dbReference type="Gene3D" id="2.170.130.10">
    <property type="entry name" value="TonB-dependent receptor, plug domain"/>
    <property type="match status" value="1"/>
</dbReference>
<reference evidence="15 16" key="1">
    <citation type="submission" date="2023-03" db="EMBL/GenBank/DDBJ databases">
        <title>Thalassotalea loyana LMG 22536T draft genome sequence.</title>
        <authorList>
            <person name="Sawabe T."/>
        </authorList>
    </citation>
    <scope>NUCLEOTIDE SEQUENCE [LARGE SCALE GENOMIC DNA]</scope>
    <source>
        <strain evidence="15 16">LMG 22536</strain>
    </source>
</reference>
<comment type="caution">
    <text evidence="15">The sequence shown here is derived from an EMBL/GenBank/DDBJ whole genome shotgun (WGS) entry which is preliminary data.</text>
</comment>